<dbReference type="CDD" id="cd18322">
    <property type="entry name" value="BTB_POZ_SKP1"/>
    <property type="match status" value="1"/>
</dbReference>
<dbReference type="Pfam" id="PF03931">
    <property type="entry name" value="Skp1_POZ"/>
    <property type="match status" value="1"/>
</dbReference>
<dbReference type="PANTHER" id="PTHR11165">
    <property type="entry name" value="SKP1"/>
    <property type="match status" value="1"/>
</dbReference>
<name>A0AAD5TLQ7_9FUNG</name>
<comment type="subunit">
    <text evidence="3">Component of the SCF (SKP1-CUL1-F-box protein) E3 ubiquitin ligase complexes.</text>
</comment>
<reference evidence="5" key="1">
    <citation type="submission" date="2020-05" db="EMBL/GenBank/DDBJ databases">
        <title>Phylogenomic resolution of chytrid fungi.</title>
        <authorList>
            <person name="Stajich J.E."/>
            <person name="Amses K."/>
            <person name="Simmons R."/>
            <person name="Seto K."/>
            <person name="Myers J."/>
            <person name="Bonds A."/>
            <person name="Quandt C.A."/>
            <person name="Barry K."/>
            <person name="Liu P."/>
            <person name="Grigoriev I."/>
            <person name="Longcore J.E."/>
            <person name="James T.Y."/>
        </authorList>
    </citation>
    <scope>NUCLEOTIDE SEQUENCE</scope>
    <source>
        <strain evidence="5">JEL0379</strain>
    </source>
</reference>
<organism evidence="5 6">
    <name type="scientific">Geranomyces variabilis</name>
    <dbReference type="NCBI Taxonomy" id="109894"/>
    <lineage>
        <taxon>Eukaryota</taxon>
        <taxon>Fungi</taxon>
        <taxon>Fungi incertae sedis</taxon>
        <taxon>Chytridiomycota</taxon>
        <taxon>Chytridiomycota incertae sedis</taxon>
        <taxon>Chytridiomycetes</taxon>
        <taxon>Spizellomycetales</taxon>
        <taxon>Powellomycetaceae</taxon>
        <taxon>Geranomyces</taxon>
    </lineage>
</organism>
<dbReference type="Proteomes" id="UP001212152">
    <property type="component" value="Unassembled WGS sequence"/>
</dbReference>
<evidence type="ECO:0000256" key="3">
    <source>
        <dbReference type="PIRNR" id="PIRNR028729"/>
    </source>
</evidence>
<gene>
    <name evidence="5" type="ORF">HDU87_002189</name>
</gene>
<comment type="function">
    <text evidence="3">Essential component of the SCF (SKP1-CUL1-F-box protein) E3 ubiquitin ligase complexes, which mediate the ubiquitination and subsequent proteasomal degradation of target proteins.</text>
</comment>
<evidence type="ECO:0000256" key="1">
    <source>
        <dbReference type="ARBA" id="ARBA00009993"/>
    </source>
</evidence>
<evidence type="ECO:0000313" key="5">
    <source>
        <dbReference type="EMBL" id="KAJ3180310.1"/>
    </source>
</evidence>
<keyword evidence="6" id="KW-1185">Reference proteome</keyword>
<comment type="caution">
    <text evidence="5">The sequence shown here is derived from an EMBL/GenBank/DDBJ whole genome shotgun (WGS) entry which is preliminary data.</text>
</comment>
<comment type="pathway">
    <text evidence="3">Protein modification; protein ubiquitination.</text>
</comment>
<dbReference type="InterPro" id="IPR016897">
    <property type="entry name" value="SKP1"/>
</dbReference>
<evidence type="ECO:0000313" key="6">
    <source>
        <dbReference type="Proteomes" id="UP001212152"/>
    </source>
</evidence>
<dbReference type="InterPro" id="IPR016073">
    <property type="entry name" value="Skp1_comp_POZ"/>
</dbReference>
<dbReference type="SUPFAM" id="SSF81382">
    <property type="entry name" value="Skp1 dimerisation domain-like"/>
    <property type="match status" value="1"/>
</dbReference>
<evidence type="ECO:0000259" key="4">
    <source>
        <dbReference type="Pfam" id="PF03931"/>
    </source>
</evidence>
<accession>A0AAD5TLQ7</accession>
<protein>
    <recommendedName>
        <fullName evidence="3">E3 ubiquitin ligase complex SCF subunit</fullName>
    </recommendedName>
</protein>
<keyword evidence="2 3" id="KW-0833">Ubl conjugation pathway</keyword>
<dbReference type="Gene3D" id="3.30.710.10">
    <property type="entry name" value="Potassium Channel Kv1.1, Chain A"/>
    <property type="match status" value="1"/>
</dbReference>
<dbReference type="InterPro" id="IPR036296">
    <property type="entry name" value="SKP1-like_dim_sf"/>
</dbReference>
<feature type="domain" description="SKP1 component POZ" evidence="4">
    <location>
        <begin position="4"/>
        <end position="62"/>
    </location>
</feature>
<dbReference type="InterPro" id="IPR001232">
    <property type="entry name" value="SKP1-like"/>
</dbReference>
<dbReference type="GO" id="GO:0006511">
    <property type="term" value="P:ubiquitin-dependent protein catabolic process"/>
    <property type="evidence" value="ECO:0007669"/>
    <property type="project" value="InterPro"/>
</dbReference>
<dbReference type="InterPro" id="IPR011333">
    <property type="entry name" value="SKP1/BTB/POZ_sf"/>
</dbReference>
<evidence type="ECO:0000256" key="2">
    <source>
        <dbReference type="ARBA" id="ARBA00022786"/>
    </source>
</evidence>
<comment type="similarity">
    <text evidence="1 3">Belongs to the SKP1 family.</text>
</comment>
<dbReference type="SUPFAM" id="SSF54695">
    <property type="entry name" value="POZ domain"/>
    <property type="match status" value="1"/>
</dbReference>
<dbReference type="EMBL" id="JADGJQ010000017">
    <property type="protein sequence ID" value="KAJ3180310.1"/>
    <property type="molecule type" value="Genomic_DNA"/>
</dbReference>
<dbReference type="PIRSF" id="PIRSF028729">
    <property type="entry name" value="E3_ubiquit_lig_SCF_Skp"/>
    <property type="match status" value="1"/>
</dbReference>
<sequence>MATIRFTSSDGIAYEIPRDVACMSGLIKDILHDVTDASGPVPLPKVSGKVFEKIIEYATYHQEHDNPWPWAATTTSRLALKPAESLAEICAWDAWYTASLHRPMLIELMAAANYMDIEGLLELTCRTTAGIINDLPADQVKQASVQDFL</sequence>
<proteinExistence type="inferred from homology"/>
<dbReference type="AlphaFoldDB" id="A0AAD5TLQ7"/>
<dbReference type="SMART" id="SM00512">
    <property type="entry name" value="Skp1"/>
    <property type="match status" value="1"/>
</dbReference>